<feature type="domain" description="4Fe-4S ferredoxin-type" evidence="5">
    <location>
        <begin position="296"/>
        <end position="324"/>
    </location>
</feature>
<dbReference type="Gene3D" id="3.30.70.20">
    <property type="match status" value="1"/>
</dbReference>
<proteinExistence type="predicted"/>
<keyword evidence="4" id="KW-0411">Iron-sulfur</keyword>
<evidence type="ECO:0000313" key="6">
    <source>
        <dbReference type="EMBL" id="MBC8430650.1"/>
    </source>
</evidence>
<evidence type="ECO:0000256" key="1">
    <source>
        <dbReference type="ARBA" id="ARBA00022485"/>
    </source>
</evidence>
<name>A0A8J6P0Q1_9BACT</name>
<evidence type="ECO:0000259" key="5">
    <source>
        <dbReference type="PROSITE" id="PS51379"/>
    </source>
</evidence>
<evidence type="ECO:0000313" key="7">
    <source>
        <dbReference type="Proteomes" id="UP000605201"/>
    </source>
</evidence>
<dbReference type="Pfam" id="PF04015">
    <property type="entry name" value="DUF362"/>
    <property type="match status" value="1"/>
</dbReference>
<dbReference type="Proteomes" id="UP000605201">
    <property type="component" value="Unassembled WGS sequence"/>
</dbReference>
<dbReference type="InterPro" id="IPR017896">
    <property type="entry name" value="4Fe4S_Fe-S-bd"/>
</dbReference>
<dbReference type="InterPro" id="IPR007160">
    <property type="entry name" value="DUF362"/>
</dbReference>
<evidence type="ECO:0000256" key="2">
    <source>
        <dbReference type="ARBA" id="ARBA00022723"/>
    </source>
</evidence>
<dbReference type="PANTHER" id="PTHR24960">
    <property type="entry name" value="PHOTOSYSTEM I IRON-SULFUR CENTER-RELATED"/>
    <property type="match status" value="1"/>
</dbReference>
<dbReference type="AlphaFoldDB" id="A0A8J6P0Q1"/>
<dbReference type="PROSITE" id="PS00198">
    <property type="entry name" value="4FE4S_FER_1"/>
    <property type="match status" value="1"/>
</dbReference>
<feature type="domain" description="4Fe-4S ferredoxin-type" evidence="5">
    <location>
        <begin position="325"/>
        <end position="353"/>
    </location>
</feature>
<comment type="caution">
    <text evidence="6">The sequence shown here is derived from an EMBL/GenBank/DDBJ whole genome shotgun (WGS) entry which is preliminary data.</text>
</comment>
<organism evidence="6 7">
    <name type="scientific">Candidatus Desulfatibia vada</name>
    <dbReference type="NCBI Taxonomy" id="2841696"/>
    <lineage>
        <taxon>Bacteria</taxon>
        <taxon>Pseudomonadati</taxon>
        <taxon>Thermodesulfobacteriota</taxon>
        <taxon>Desulfobacteria</taxon>
        <taxon>Desulfobacterales</taxon>
        <taxon>Desulfobacterales incertae sedis</taxon>
        <taxon>Candidatus Desulfatibia</taxon>
    </lineage>
</organism>
<dbReference type="PROSITE" id="PS51379">
    <property type="entry name" value="4FE4S_FER_2"/>
    <property type="match status" value="2"/>
</dbReference>
<keyword evidence="1" id="KW-0004">4Fe-4S</keyword>
<dbReference type="InterPro" id="IPR017900">
    <property type="entry name" value="4Fe4S_Fe_S_CS"/>
</dbReference>
<evidence type="ECO:0000256" key="4">
    <source>
        <dbReference type="ARBA" id="ARBA00023014"/>
    </source>
</evidence>
<keyword evidence="2" id="KW-0479">Metal-binding</keyword>
<dbReference type="PANTHER" id="PTHR24960:SF76">
    <property type="entry name" value="4FE-4S FERREDOXIN-TYPE DOMAIN-CONTAINING PROTEIN"/>
    <property type="match status" value="1"/>
</dbReference>
<dbReference type="GO" id="GO:0051539">
    <property type="term" value="F:4 iron, 4 sulfur cluster binding"/>
    <property type="evidence" value="ECO:0007669"/>
    <property type="project" value="UniProtKB-KW"/>
</dbReference>
<reference evidence="6 7" key="1">
    <citation type="submission" date="2020-08" db="EMBL/GenBank/DDBJ databases">
        <title>Bridging the membrane lipid divide: bacteria of the FCB group superphylum have the potential to synthesize archaeal ether lipids.</title>
        <authorList>
            <person name="Villanueva L."/>
            <person name="Von Meijenfeldt F.A.B."/>
            <person name="Westbye A.B."/>
            <person name="Yadav S."/>
            <person name="Hopmans E.C."/>
            <person name="Dutilh B.E."/>
            <person name="Sinninghe Damste J.S."/>
        </authorList>
    </citation>
    <scope>NUCLEOTIDE SEQUENCE [LARGE SCALE GENOMIC DNA]</scope>
    <source>
        <strain evidence="6">NIOZ-UU17</strain>
    </source>
</reference>
<evidence type="ECO:0000256" key="3">
    <source>
        <dbReference type="ARBA" id="ARBA00023004"/>
    </source>
</evidence>
<dbReference type="Pfam" id="PF12838">
    <property type="entry name" value="Fer4_7"/>
    <property type="match status" value="1"/>
</dbReference>
<sequence length="356" mass="39111">MTIVCIQKSTYPSPEIERLLAPLGGMASFVEKGDRVLLKVNLLSAREPEKAVTTHPEVVRAVAQSVKEAGGIPYIGDSPSGKFSERALRKAYKRSGLEDIANEEGIPLNRDTGTRRLDIPDGVRLKQTSVCNFVLETDKIIALPKLKTHSLQYMTLACKIMYGAIPGLTKAKYHAQFPRRAAFADMLLDITMFIKPGLFIMDGIVGMQGQGPGSGDPVNLGWLLASTDPVAMDIAVCRLVGIEPVAIPALKRAKVRKLWPEDIEYPILAPEDTAYQEFKLPNTTDYLLTGKKTPKKSPMVTEKCIACGDCEEICPKDAVQVKDDRASVDYSKCIRCFCCHEVCPEKAIDLVAAKKR</sequence>
<accession>A0A8J6P0Q1</accession>
<dbReference type="GO" id="GO:0046872">
    <property type="term" value="F:metal ion binding"/>
    <property type="evidence" value="ECO:0007669"/>
    <property type="project" value="UniProtKB-KW"/>
</dbReference>
<dbReference type="InterPro" id="IPR050157">
    <property type="entry name" value="PSI_iron-sulfur_center"/>
</dbReference>
<gene>
    <name evidence="6" type="ORF">H8D96_01900</name>
</gene>
<protein>
    <submittedName>
        <fullName evidence="6">DUF362 domain-containing protein</fullName>
    </submittedName>
</protein>
<keyword evidence="3" id="KW-0408">Iron</keyword>
<dbReference type="EMBL" id="JACNIG010000065">
    <property type="protein sequence ID" value="MBC8430650.1"/>
    <property type="molecule type" value="Genomic_DNA"/>
</dbReference>
<dbReference type="SUPFAM" id="SSF54862">
    <property type="entry name" value="4Fe-4S ferredoxins"/>
    <property type="match status" value="1"/>
</dbReference>